<evidence type="ECO:0000256" key="3">
    <source>
        <dbReference type="SAM" id="Phobius"/>
    </source>
</evidence>
<evidence type="ECO:0000259" key="5">
    <source>
        <dbReference type="PROSITE" id="PS50002"/>
    </source>
</evidence>
<dbReference type="PANTHER" id="PTHR31778:SF2">
    <property type="entry name" value="BUD SITE SELECTION PROTEIN RAX2"/>
    <property type="match status" value="1"/>
</dbReference>
<feature type="domain" description="SH3" evidence="5">
    <location>
        <begin position="1269"/>
        <end position="1330"/>
    </location>
</feature>
<keyword evidence="7" id="KW-1185">Reference proteome</keyword>
<dbReference type="Gene3D" id="2.30.30.40">
    <property type="entry name" value="SH3 Domains"/>
    <property type="match status" value="1"/>
</dbReference>
<dbReference type="InterPro" id="IPR036028">
    <property type="entry name" value="SH3-like_dom_sf"/>
</dbReference>
<dbReference type="CDD" id="cd00174">
    <property type="entry name" value="SH3"/>
    <property type="match status" value="1"/>
</dbReference>
<dbReference type="OMA" id="ININSWY"/>
<keyword evidence="3" id="KW-0812">Transmembrane</keyword>
<name>S2JLV8_MUCC1</name>
<feature type="chain" id="PRO_5004509191" description="SH3 domain-containing protein" evidence="4">
    <location>
        <begin position="23"/>
        <end position="1330"/>
    </location>
</feature>
<dbReference type="Pfam" id="PF20843">
    <property type="entry name" value="Rax2_3"/>
    <property type="match status" value="1"/>
</dbReference>
<dbReference type="FunCoup" id="S2JLV8">
    <property type="interactions" value="11"/>
</dbReference>
<dbReference type="InParanoid" id="S2JLV8"/>
<dbReference type="PANTHER" id="PTHR31778">
    <property type="entry name" value="BUD SITE SELECTION PROTEIN RAX2"/>
    <property type="match status" value="1"/>
</dbReference>
<evidence type="ECO:0000256" key="2">
    <source>
        <dbReference type="PROSITE-ProRule" id="PRU00192"/>
    </source>
</evidence>
<organism evidence="6 7">
    <name type="scientific">Mucor circinelloides f. circinelloides (strain 1006PhL)</name>
    <name type="common">Mucormycosis agent</name>
    <name type="synonym">Calyptromyces circinelloides</name>
    <dbReference type="NCBI Taxonomy" id="1220926"/>
    <lineage>
        <taxon>Eukaryota</taxon>
        <taxon>Fungi</taxon>
        <taxon>Fungi incertae sedis</taxon>
        <taxon>Mucoromycota</taxon>
        <taxon>Mucoromycotina</taxon>
        <taxon>Mucoromycetes</taxon>
        <taxon>Mucorales</taxon>
        <taxon>Mucorineae</taxon>
        <taxon>Mucoraceae</taxon>
        <taxon>Mucor</taxon>
    </lineage>
</organism>
<dbReference type="OrthoDB" id="2503993at2759"/>
<dbReference type="InterPro" id="IPR048266">
    <property type="entry name" value="Rax2-like_second"/>
</dbReference>
<gene>
    <name evidence="6" type="ORF">HMPREF1544_03708</name>
</gene>
<dbReference type="InterPro" id="IPR036322">
    <property type="entry name" value="WD40_repeat_dom_sf"/>
</dbReference>
<dbReference type="SUPFAM" id="SSF50978">
    <property type="entry name" value="WD40 repeat-like"/>
    <property type="match status" value="1"/>
</dbReference>
<dbReference type="Pfam" id="PF14604">
    <property type="entry name" value="SH3_9"/>
    <property type="match status" value="1"/>
</dbReference>
<evidence type="ECO:0000313" key="6">
    <source>
        <dbReference type="EMBL" id="EPB89477.1"/>
    </source>
</evidence>
<dbReference type="Pfam" id="PF12768">
    <property type="entry name" value="Rax2"/>
    <property type="match status" value="2"/>
</dbReference>
<dbReference type="STRING" id="1220926.S2JLV8"/>
<dbReference type="InterPro" id="IPR001452">
    <property type="entry name" value="SH3_domain"/>
</dbReference>
<feature type="transmembrane region" description="Helical" evidence="3">
    <location>
        <begin position="1103"/>
        <end position="1133"/>
    </location>
</feature>
<keyword evidence="4" id="KW-0732">Signal</keyword>
<reference evidence="7" key="1">
    <citation type="submission" date="2013-05" db="EMBL/GenBank/DDBJ databases">
        <title>The Genome sequence of Mucor circinelloides f. circinelloides 1006PhL.</title>
        <authorList>
            <consortium name="The Broad Institute Genomics Platform"/>
            <person name="Cuomo C."/>
            <person name="Earl A."/>
            <person name="Findley K."/>
            <person name="Lee S.C."/>
            <person name="Walker B."/>
            <person name="Young S."/>
            <person name="Zeng Q."/>
            <person name="Gargeya S."/>
            <person name="Fitzgerald M."/>
            <person name="Haas B."/>
            <person name="Abouelleil A."/>
            <person name="Allen A.W."/>
            <person name="Alvarado L."/>
            <person name="Arachchi H.M."/>
            <person name="Berlin A.M."/>
            <person name="Chapman S.B."/>
            <person name="Gainer-Dewar J."/>
            <person name="Goldberg J."/>
            <person name="Griggs A."/>
            <person name="Gujja S."/>
            <person name="Hansen M."/>
            <person name="Howarth C."/>
            <person name="Imamovic A."/>
            <person name="Ireland A."/>
            <person name="Larimer J."/>
            <person name="McCowan C."/>
            <person name="Murphy C."/>
            <person name="Pearson M."/>
            <person name="Poon T.W."/>
            <person name="Priest M."/>
            <person name="Roberts A."/>
            <person name="Saif S."/>
            <person name="Shea T."/>
            <person name="Sisk P."/>
            <person name="Sykes S."/>
            <person name="Wortman J."/>
            <person name="Nusbaum C."/>
            <person name="Birren B."/>
        </authorList>
    </citation>
    <scope>NUCLEOTIDE SEQUENCE [LARGE SCALE GENOMIC DNA]</scope>
    <source>
        <strain evidence="7">1006PhL</strain>
    </source>
</reference>
<dbReference type="SMART" id="SM00326">
    <property type="entry name" value="SH3"/>
    <property type="match status" value="1"/>
</dbReference>
<dbReference type="EMBL" id="KE123934">
    <property type="protein sequence ID" value="EPB89477.1"/>
    <property type="molecule type" value="Genomic_DNA"/>
</dbReference>
<dbReference type="SUPFAM" id="SSF50044">
    <property type="entry name" value="SH3-domain"/>
    <property type="match status" value="1"/>
</dbReference>
<sequence length="1330" mass="142047">MWFSTGITFLSLFTLLPSSTDCIDIDDIGQLGFAGNYAGISNAKSILQFESLSDTHLIQQKDSVFEKIAAFNGNITSYCTLENDIYFGGQFETVNETLYNHIVKYDTQSNQFQALGQGINGSVYSLYCDDMDRIVYVGGNFTEHAIQWDIKQNQWTPVPWKGFNGPVYTITKNKQYNSILFGGRFDATGDGQFFNSNTSQLVPLSSPTSISSGNGARFGSFNDPSSIVCPSKVSPESTTGNPWYLQDGVPGYWDANFINPVEPTVFRLANTHTDRGTVSFNVLALGLNEYYNLSYVDPVTQQTVQCSTDCILSNDTYQDFTVLDAMKSSGVRININSWYGQGGGLGFVQIFQSDISVNPHLSTENTSQCNPSASSTQTTVIGNWQDVYVYGYYQTVLQANLPFAQLATSNIALVYEPNIPAQGQYDIYATTPGCVGSSNCFQRTQVEYTLQLSPGVVSTVISDQNTFSDRRTLLYSGFVSPVSSAFRPSITLKPAANATKPEGDNVSIMADTMEFVRNVTAPPLVSILEYTPSLNNATDNTTVSWKPLNQQLPLGSTVYSIDASNGDVLYIGGQFASSANTTGLGFQNIVSYSKTSGQLMPLENTTTLSGVNGKVSKVLLHATTLFVGGEFNSTTTTTTATSLANIARFDTLQKTWSSLGNGVDGPVENLILSPNNDTLTVSGSFRYRLTPNPTLSIGNAVWDMNKTSWVERASLVVGTMAADVTSQQRYLAGALLGAQTYRADLVTSNNLSASLVVLNQSSAIMTAGVTWMNNQTRPFTSVTIVAAQNPQNATTTVSMYMNKAWTVIDVFQGQVNSLAAFNNKLLVGGQFQPTQNRSASLAMYDLANQNKMLTLGGPLDANGNPGIVHTIKIHPDGKRIVIGGQFTRVGSFDCDAVCVMDPSIRQWNTLALGLSGTIYDIVTFAGQDGQRLTAVGDLKIQGNPTHVATLSNTDTFWTTQSNTDALPGVPTMAVNGLESDILIAGQQNNNNNNNSYFVGSVTTDGQFASLEANLGPGTNMSQLLLVPVTNTSSEQRFPSGTQNMLLAVGHLNLNGVGNVSAALYDGSLWHPYLLTTQLNGQPGVIYQVIHTTDFNGIKKARNYLSVAAVILISIAISTGILFAMSSLGLLFLYRQHKNAQGPNAMPPWTPSNRLIDSFGLFNTGTLGASAISATAPSMTAAGFGAGAAAGTAAALTTSRSVAGPSNTTSRSAFAHDDGGDLGISPTTTIVSPPLPISAAAAAAAAAGVLSFDAMMAAAAKSKGGAISETNPKLFHAKYPFKAQEYGELSLEAGDTIVVTDTSDNIWWLGYKDGGNNKPLSGVFPSNYVKP</sequence>
<dbReference type="Pfam" id="PF20842">
    <property type="entry name" value="Rax2_2"/>
    <property type="match status" value="1"/>
</dbReference>
<dbReference type="VEuPathDB" id="FungiDB:HMPREF1544_03708"/>
<dbReference type="eggNOG" id="ENOG502QQZD">
    <property type="taxonomic scope" value="Eukaryota"/>
</dbReference>
<dbReference type="InterPro" id="IPR048265">
    <property type="entry name" value="Rax2-like_third"/>
</dbReference>
<protein>
    <recommendedName>
        <fullName evidence="5">SH3 domain-containing protein</fullName>
    </recommendedName>
</protein>
<dbReference type="Proteomes" id="UP000014254">
    <property type="component" value="Unassembled WGS sequence"/>
</dbReference>
<dbReference type="PROSITE" id="PS50002">
    <property type="entry name" value="SH3"/>
    <property type="match status" value="1"/>
</dbReference>
<feature type="signal peptide" evidence="4">
    <location>
        <begin position="1"/>
        <end position="22"/>
    </location>
</feature>
<keyword evidence="3" id="KW-0472">Membrane</keyword>
<dbReference type="GO" id="GO:1902929">
    <property type="term" value="C:plasma membrane of growing cell tip"/>
    <property type="evidence" value="ECO:0007669"/>
    <property type="project" value="TreeGrafter"/>
</dbReference>
<dbReference type="SUPFAM" id="SSF50965">
    <property type="entry name" value="Galactose oxidase, central domain"/>
    <property type="match status" value="2"/>
</dbReference>
<keyword evidence="3" id="KW-1133">Transmembrane helix</keyword>
<keyword evidence="1 2" id="KW-0728">SH3 domain</keyword>
<dbReference type="InterPro" id="IPR024982">
    <property type="entry name" value="Rax2-like_C"/>
</dbReference>
<dbReference type="InterPro" id="IPR011043">
    <property type="entry name" value="Gal_Oxase/kelch_b-propeller"/>
</dbReference>
<evidence type="ECO:0000256" key="1">
    <source>
        <dbReference type="ARBA" id="ARBA00022443"/>
    </source>
</evidence>
<accession>S2JLV8</accession>
<evidence type="ECO:0000313" key="7">
    <source>
        <dbReference type="Proteomes" id="UP000014254"/>
    </source>
</evidence>
<evidence type="ECO:0000256" key="4">
    <source>
        <dbReference type="SAM" id="SignalP"/>
    </source>
</evidence>
<proteinExistence type="predicted"/>